<evidence type="ECO:0000313" key="2">
    <source>
        <dbReference type="Proteomes" id="UP000075880"/>
    </source>
</evidence>
<sequence length="87" mass="9862">MTFFPSFGFSSLYNIEPFFFLLLLSFFLSYPTVCGQAILEIRLLVARSSSSPFCTLRDITINPIGSPRQLRTAAARLTLPLHRKKDC</sequence>
<evidence type="ECO:0000313" key="1">
    <source>
        <dbReference type="EnsemblMetazoa" id="ENSAATROPP012234"/>
    </source>
</evidence>
<dbReference type="EnsemblMetazoa" id="ENSAATROPT013446">
    <property type="protein sequence ID" value="ENSAATROPP012234"/>
    <property type="gene ID" value="ENSAATROPG010918"/>
</dbReference>
<name>A0AAG5DNH1_ANOAO</name>
<keyword evidence="2" id="KW-1185">Reference proteome</keyword>
<protein>
    <submittedName>
        <fullName evidence="1">Uncharacterized protein</fullName>
    </submittedName>
</protein>
<dbReference type="Proteomes" id="UP000075880">
    <property type="component" value="Unassembled WGS sequence"/>
</dbReference>
<proteinExistence type="predicted"/>
<organism evidence="1 2">
    <name type="scientific">Anopheles atroparvus</name>
    <name type="common">European mosquito</name>
    <dbReference type="NCBI Taxonomy" id="41427"/>
    <lineage>
        <taxon>Eukaryota</taxon>
        <taxon>Metazoa</taxon>
        <taxon>Ecdysozoa</taxon>
        <taxon>Arthropoda</taxon>
        <taxon>Hexapoda</taxon>
        <taxon>Insecta</taxon>
        <taxon>Pterygota</taxon>
        <taxon>Neoptera</taxon>
        <taxon>Endopterygota</taxon>
        <taxon>Diptera</taxon>
        <taxon>Nematocera</taxon>
        <taxon>Culicoidea</taxon>
        <taxon>Culicidae</taxon>
        <taxon>Anophelinae</taxon>
        <taxon>Anopheles</taxon>
    </lineage>
</organism>
<accession>A0AAG5DNH1</accession>
<reference evidence="1" key="1">
    <citation type="submission" date="2024-04" db="UniProtKB">
        <authorList>
            <consortium name="EnsemblMetazoa"/>
        </authorList>
    </citation>
    <scope>IDENTIFICATION</scope>
    <source>
        <strain evidence="1">EBRO</strain>
    </source>
</reference>
<dbReference type="AlphaFoldDB" id="A0AAG5DNH1"/>